<dbReference type="PANTHER" id="PTHR43142">
    <property type="entry name" value="CARBOXYLIC ESTER HYDROLASE"/>
    <property type="match status" value="1"/>
</dbReference>
<name>E4ZXH2_LEPMJ</name>
<protein>
    <recommendedName>
        <fullName evidence="2">Carboxylesterase type B domain-containing protein</fullName>
    </recommendedName>
</protein>
<dbReference type="ESTHER" id="lepmc-e4zxh2">
    <property type="family name" value="Fungal_carboxylesterase_lipase"/>
</dbReference>
<dbReference type="EMBL" id="FP929127">
    <property type="protein sequence ID" value="CBX95382.1"/>
    <property type="molecule type" value="Genomic_DNA"/>
</dbReference>
<evidence type="ECO:0000256" key="1">
    <source>
        <dbReference type="SAM" id="MobiDB-lite"/>
    </source>
</evidence>
<keyword evidence="4" id="KW-1185">Reference proteome</keyword>
<dbReference type="PANTHER" id="PTHR43142:SF5">
    <property type="entry name" value="CARBOXYLIC ESTER HYDROLASE"/>
    <property type="match status" value="1"/>
</dbReference>
<organism evidence="4">
    <name type="scientific">Leptosphaeria maculans (strain JN3 / isolate v23.1.3 / race Av1-4-5-6-7-8)</name>
    <name type="common">Blackleg fungus</name>
    <name type="synonym">Phoma lingam</name>
    <dbReference type="NCBI Taxonomy" id="985895"/>
    <lineage>
        <taxon>Eukaryota</taxon>
        <taxon>Fungi</taxon>
        <taxon>Dikarya</taxon>
        <taxon>Ascomycota</taxon>
        <taxon>Pezizomycotina</taxon>
        <taxon>Dothideomycetes</taxon>
        <taxon>Pleosporomycetidae</taxon>
        <taxon>Pleosporales</taxon>
        <taxon>Pleosporineae</taxon>
        <taxon>Leptosphaeriaceae</taxon>
        <taxon>Plenodomus</taxon>
        <taxon>Plenodomus lingam/Leptosphaeria maculans species complex</taxon>
    </lineage>
</organism>
<proteinExistence type="predicted"/>
<sequence>MVSLPADNVYQHTSLQHAIRGVRSSSTLQFRGLKYAHVPARYQDSTSNDTLTPGSDGIVDATAFGPSCPQHRGAQAWDLTLLGDVEPPRSRAQGNCIQPEEEKMDEFECLHLNVTVPVEQSLRDGNGGPKKKALLPVFVWVHGGGLSMGSNSWPQYNISNLVARSLEIGQPVIGVAINYRLNIFGFLASRDIGAKGNMGFKDQVLAFRWIKKHIAGFGGDPDKVTAVGESAGAISLSTLLCAAGVGTPGLFERVVLMSGETTLRKPRPQTWQQQLYEEQSTLLHLDPSDPAARREKLLESDAEQLAQQLPLAQHFTPTIDRSWLKTDITLDLLSNTHRAEHKPSWCKEHVVGDSAHDGTVLKTRILDHPHVLERLRDACATYLTPSETNDLLSAYKLHDSGSNATTTKEEQIDRLRALVSELRFYLPTLAVHRGWQNRPSMRYHFHVPNPFPGPFKGLASHELDVAFLLQNFNQQMNEEARAVAQGIADWFIGFANGCGLEGGERKGSEGDARAEARGKAARTKTPSPPTPPILIFSPTGTHHLPASIYDQTYRANRGKLLESIGAHKLWCVAEIWQGVRKDEPEDPEDPEQGRRGNQDREGRGDDDAVQNVQRTARARL</sequence>
<feature type="compositionally biased region" description="Basic and acidic residues" evidence="1">
    <location>
        <begin position="591"/>
        <end position="606"/>
    </location>
</feature>
<feature type="domain" description="Carboxylesterase type B" evidence="2">
    <location>
        <begin position="20"/>
        <end position="496"/>
    </location>
</feature>
<reference evidence="4" key="1">
    <citation type="journal article" date="2011" name="Nat. Commun.">
        <title>Effector diversification within compartments of the Leptosphaeria maculans genome affected by Repeat-Induced Point mutations.</title>
        <authorList>
            <person name="Rouxel T."/>
            <person name="Grandaubert J."/>
            <person name="Hane J.K."/>
            <person name="Hoede C."/>
            <person name="van de Wouw A.P."/>
            <person name="Couloux A."/>
            <person name="Dominguez V."/>
            <person name="Anthouard V."/>
            <person name="Bally P."/>
            <person name="Bourras S."/>
            <person name="Cozijnsen A.J."/>
            <person name="Ciuffetti L.M."/>
            <person name="Degrave A."/>
            <person name="Dilmaghani A."/>
            <person name="Duret L."/>
            <person name="Fudal I."/>
            <person name="Goodwin S.B."/>
            <person name="Gout L."/>
            <person name="Glaser N."/>
            <person name="Linglin J."/>
            <person name="Kema G.H.J."/>
            <person name="Lapalu N."/>
            <person name="Lawrence C.B."/>
            <person name="May K."/>
            <person name="Meyer M."/>
            <person name="Ollivier B."/>
            <person name="Poulain J."/>
            <person name="Schoch C.L."/>
            <person name="Simon A."/>
            <person name="Spatafora J.W."/>
            <person name="Stachowiak A."/>
            <person name="Turgeon B.G."/>
            <person name="Tyler B.M."/>
            <person name="Vincent D."/>
            <person name="Weissenbach J."/>
            <person name="Amselem J."/>
            <person name="Quesneville H."/>
            <person name="Oliver R.P."/>
            <person name="Wincker P."/>
            <person name="Balesdent M.-H."/>
            <person name="Howlett B.J."/>
        </authorList>
    </citation>
    <scope>NUCLEOTIDE SEQUENCE [LARGE SCALE GENOMIC DNA]</scope>
    <source>
        <strain evidence="4">JN3 / isolate v23.1.3 / race Av1-4-5-6-7-8</strain>
    </source>
</reference>
<dbReference type="InterPro" id="IPR029058">
    <property type="entry name" value="AB_hydrolase_fold"/>
</dbReference>
<evidence type="ECO:0000259" key="2">
    <source>
        <dbReference type="Pfam" id="PF00135"/>
    </source>
</evidence>
<dbReference type="GeneID" id="13281861"/>
<dbReference type="InterPro" id="IPR002018">
    <property type="entry name" value="CarbesteraseB"/>
</dbReference>
<evidence type="ECO:0000313" key="3">
    <source>
        <dbReference type="EMBL" id="CBX95382.1"/>
    </source>
</evidence>
<feature type="region of interest" description="Disordered" evidence="1">
    <location>
        <begin position="503"/>
        <end position="532"/>
    </location>
</feature>
<evidence type="ECO:0000313" key="4">
    <source>
        <dbReference type="Proteomes" id="UP000002668"/>
    </source>
</evidence>
<dbReference type="Pfam" id="PF00135">
    <property type="entry name" value="COesterase"/>
    <property type="match status" value="1"/>
</dbReference>
<accession>E4ZXH2</accession>
<dbReference type="STRING" id="985895.E4ZXH2"/>
<feature type="region of interest" description="Disordered" evidence="1">
    <location>
        <begin position="581"/>
        <end position="620"/>
    </location>
</feature>
<gene>
    <name evidence="3" type="ORF">LEMA_P025340.1</name>
</gene>
<dbReference type="eggNOG" id="KOG1516">
    <property type="taxonomic scope" value="Eukaryota"/>
</dbReference>
<dbReference type="Proteomes" id="UP000002668">
    <property type="component" value="Genome"/>
</dbReference>
<dbReference type="Gene3D" id="3.40.50.1820">
    <property type="entry name" value="alpha/beta hydrolase"/>
    <property type="match status" value="1"/>
</dbReference>
<dbReference type="VEuPathDB" id="FungiDB:LEMA_P025340.1"/>
<dbReference type="SUPFAM" id="SSF53474">
    <property type="entry name" value="alpha/beta-Hydrolases"/>
    <property type="match status" value="1"/>
</dbReference>
<dbReference type="OrthoDB" id="3200163at2759"/>
<dbReference type="InParanoid" id="E4ZXH2"/>
<dbReference type="AlphaFoldDB" id="E4ZXH2"/>
<dbReference type="HOGENOM" id="CLU_006586_14_4_1"/>
<feature type="compositionally biased region" description="Basic and acidic residues" evidence="1">
    <location>
        <begin position="503"/>
        <end position="518"/>
    </location>
</feature>
<dbReference type="RefSeq" id="XP_003838861.1">
    <property type="nucleotide sequence ID" value="XM_003838813.1"/>
</dbReference>